<feature type="region of interest" description="Disordered" evidence="5">
    <location>
        <begin position="79"/>
        <end position="101"/>
    </location>
</feature>
<sequence>MASSKFSSPNSGPNWTAEKNKLFENALAIYDREAPDRWHKIAKIVGGTTAEEVKRQYEILQEDINRIESGKFPLPKYWKGQGSSKRNTITNEEQRLKNLKL</sequence>
<dbReference type="PANTHER" id="PTHR43952:SF60">
    <property type="entry name" value="PROTEIN RADIALIS-LIKE 3"/>
    <property type="match status" value="1"/>
</dbReference>
<dbReference type="Gene3D" id="1.10.10.60">
    <property type="entry name" value="Homeodomain-like"/>
    <property type="match status" value="1"/>
</dbReference>
<proteinExistence type="predicted"/>
<feature type="compositionally biased region" description="Polar residues" evidence="5">
    <location>
        <begin position="81"/>
        <end position="91"/>
    </location>
</feature>
<organism evidence="7 8">
    <name type="scientific">Parasponia andersonii</name>
    <name type="common">Sponia andersonii</name>
    <dbReference type="NCBI Taxonomy" id="3476"/>
    <lineage>
        <taxon>Eukaryota</taxon>
        <taxon>Viridiplantae</taxon>
        <taxon>Streptophyta</taxon>
        <taxon>Embryophyta</taxon>
        <taxon>Tracheophyta</taxon>
        <taxon>Spermatophyta</taxon>
        <taxon>Magnoliopsida</taxon>
        <taxon>eudicotyledons</taxon>
        <taxon>Gunneridae</taxon>
        <taxon>Pentapetalae</taxon>
        <taxon>rosids</taxon>
        <taxon>fabids</taxon>
        <taxon>Rosales</taxon>
        <taxon>Cannabaceae</taxon>
        <taxon>Parasponia</taxon>
    </lineage>
</organism>
<keyword evidence="4" id="KW-0539">Nucleus</keyword>
<dbReference type="SMART" id="SM00717">
    <property type="entry name" value="SANT"/>
    <property type="match status" value="1"/>
</dbReference>
<keyword evidence="8" id="KW-1185">Reference proteome</keyword>
<feature type="compositionally biased region" description="Basic and acidic residues" evidence="5">
    <location>
        <begin position="92"/>
        <end position="101"/>
    </location>
</feature>
<keyword evidence="2" id="KW-0805">Transcription regulation</keyword>
<comment type="subcellular location">
    <subcellularLocation>
        <location evidence="1">Nucleus</location>
    </subcellularLocation>
</comment>
<evidence type="ECO:0000313" key="8">
    <source>
        <dbReference type="Proteomes" id="UP000237105"/>
    </source>
</evidence>
<dbReference type="GO" id="GO:0003700">
    <property type="term" value="F:DNA-binding transcription factor activity"/>
    <property type="evidence" value="ECO:0007669"/>
    <property type="project" value="InterPro"/>
</dbReference>
<name>A0A2P5D2Y2_PARAD</name>
<reference evidence="8" key="1">
    <citation type="submission" date="2016-06" db="EMBL/GenBank/DDBJ databases">
        <title>Parallel loss of symbiosis genes in relatives of nitrogen-fixing non-legume Parasponia.</title>
        <authorList>
            <person name="Van Velzen R."/>
            <person name="Holmer R."/>
            <person name="Bu F."/>
            <person name="Rutten L."/>
            <person name="Van Zeijl A."/>
            <person name="Liu W."/>
            <person name="Santuari L."/>
            <person name="Cao Q."/>
            <person name="Sharma T."/>
            <person name="Shen D."/>
            <person name="Roswanjaya Y."/>
            <person name="Wardhani T."/>
            <person name="Kalhor M.S."/>
            <person name="Jansen J."/>
            <person name="Van den Hoogen J."/>
            <person name="Gungor B."/>
            <person name="Hartog M."/>
            <person name="Hontelez J."/>
            <person name="Verver J."/>
            <person name="Yang W.-C."/>
            <person name="Schijlen E."/>
            <person name="Repin R."/>
            <person name="Schilthuizen M."/>
            <person name="Schranz E."/>
            <person name="Heidstra R."/>
            <person name="Miyata K."/>
            <person name="Fedorova E."/>
            <person name="Kohlen W."/>
            <person name="Bisseling T."/>
            <person name="Smit S."/>
            <person name="Geurts R."/>
        </authorList>
    </citation>
    <scope>NUCLEOTIDE SEQUENCE [LARGE SCALE GENOMIC DNA]</scope>
    <source>
        <strain evidence="8">cv. WU1-14</strain>
    </source>
</reference>
<evidence type="ECO:0000256" key="2">
    <source>
        <dbReference type="ARBA" id="ARBA00023015"/>
    </source>
</evidence>
<dbReference type="Pfam" id="PF00249">
    <property type="entry name" value="Myb_DNA-binding"/>
    <property type="match status" value="1"/>
</dbReference>
<keyword evidence="3" id="KW-0804">Transcription</keyword>
<dbReference type="CDD" id="cd00167">
    <property type="entry name" value="SANT"/>
    <property type="match status" value="1"/>
</dbReference>
<dbReference type="InterPro" id="IPR001005">
    <property type="entry name" value="SANT/Myb"/>
</dbReference>
<evidence type="ECO:0000313" key="7">
    <source>
        <dbReference type="EMBL" id="PON67659.1"/>
    </source>
</evidence>
<dbReference type="EMBL" id="JXTB01000069">
    <property type="protein sequence ID" value="PON67659.1"/>
    <property type="molecule type" value="Genomic_DNA"/>
</dbReference>
<evidence type="ECO:0000256" key="3">
    <source>
        <dbReference type="ARBA" id="ARBA00023163"/>
    </source>
</evidence>
<dbReference type="STRING" id="3476.A0A2P5D2Y2"/>
<dbReference type="InterPro" id="IPR017884">
    <property type="entry name" value="SANT_dom"/>
</dbReference>
<dbReference type="AlphaFoldDB" id="A0A2P5D2Y2"/>
<dbReference type="InterPro" id="IPR009057">
    <property type="entry name" value="Homeodomain-like_sf"/>
</dbReference>
<comment type="caution">
    <text evidence="7">The sequence shown here is derived from an EMBL/GenBank/DDBJ whole genome shotgun (WGS) entry which is preliminary data.</text>
</comment>
<protein>
    <submittedName>
        <fullName evidence="7">Octamer-binding transcription factor</fullName>
    </submittedName>
</protein>
<dbReference type="GO" id="GO:0005634">
    <property type="term" value="C:nucleus"/>
    <property type="evidence" value="ECO:0007669"/>
    <property type="project" value="UniProtKB-SubCell"/>
</dbReference>
<evidence type="ECO:0000259" key="6">
    <source>
        <dbReference type="PROSITE" id="PS51293"/>
    </source>
</evidence>
<dbReference type="PANTHER" id="PTHR43952">
    <property type="entry name" value="MYB FAMILY TRANSCRIPTION FACTOR-RELATED"/>
    <property type="match status" value="1"/>
</dbReference>
<accession>A0A2P5D2Y2</accession>
<dbReference type="OrthoDB" id="118550at2759"/>
<dbReference type="SUPFAM" id="SSF46689">
    <property type="entry name" value="Homeodomain-like"/>
    <property type="match status" value="1"/>
</dbReference>
<evidence type="ECO:0000256" key="1">
    <source>
        <dbReference type="ARBA" id="ARBA00004123"/>
    </source>
</evidence>
<gene>
    <name evidence="7" type="ORF">PanWU01x14_100830</name>
</gene>
<dbReference type="Proteomes" id="UP000237105">
    <property type="component" value="Unassembled WGS sequence"/>
</dbReference>
<evidence type="ECO:0000256" key="5">
    <source>
        <dbReference type="SAM" id="MobiDB-lite"/>
    </source>
</evidence>
<feature type="domain" description="SANT" evidence="6">
    <location>
        <begin position="10"/>
        <end position="65"/>
    </location>
</feature>
<dbReference type="PROSITE" id="PS51293">
    <property type="entry name" value="SANT"/>
    <property type="match status" value="1"/>
</dbReference>
<dbReference type="InterPro" id="IPR044636">
    <property type="entry name" value="RADIALIS-like"/>
</dbReference>
<evidence type="ECO:0000256" key="4">
    <source>
        <dbReference type="ARBA" id="ARBA00023242"/>
    </source>
</evidence>
<dbReference type="FunFam" id="1.10.10.60:FF:000154">
    <property type="entry name" value="Transcription factor SRM1"/>
    <property type="match status" value="1"/>
</dbReference>